<dbReference type="PANTHER" id="PTHR43943">
    <property type="entry name" value="DEHYDROGENASE/REDUCTASE (SDR FAMILY) MEMBER 4"/>
    <property type="match status" value="1"/>
</dbReference>
<gene>
    <name evidence="2" type="ORF">BVER_02060</name>
</gene>
<dbReference type="GO" id="GO:0008874">
    <property type="term" value="F:gluconate 5-dehydrogenase activity"/>
    <property type="evidence" value="ECO:0007669"/>
    <property type="project" value="UniProtKB-EC"/>
</dbReference>
<reference evidence="3" key="1">
    <citation type="submission" date="2015-06" db="EMBL/GenBank/DDBJ databases">
        <title>Comparative genomics of Burkholderia leaf nodule symbionts.</title>
        <authorList>
            <person name="Carlier A."/>
            <person name="Eberl L."/>
            <person name="Pinto-Carbo M."/>
        </authorList>
    </citation>
    <scope>NUCLEOTIDE SEQUENCE [LARGE SCALE GENOMIC DNA]</scope>
    <source>
        <strain evidence="3">UZHbot4</strain>
    </source>
</reference>
<dbReference type="PANTHER" id="PTHR43943:SF2">
    <property type="entry name" value="DEHYDROGENASE_REDUCTASE 4"/>
    <property type="match status" value="1"/>
</dbReference>
<dbReference type="Proteomes" id="UP000036959">
    <property type="component" value="Unassembled WGS sequence"/>
</dbReference>
<name>A0A0L0MHH6_9BURK</name>
<comment type="similarity">
    <text evidence="1">Belongs to the short-chain dehydrogenases/reductases (SDR) family.</text>
</comment>
<dbReference type="InterPro" id="IPR002347">
    <property type="entry name" value="SDR_fam"/>
</dbReference>
<dbReference type="Pfam" id="PF00106">
    <property type="entry name" value="adh_short"/>
    <property type="match status" value="1"/>
</dbReference>
<comment type="caution">
    <text evidence="2">The sequence shown here is derived from an EMBL/GenBank/DDBJ whole genome shotgun (WGS) entry which is preliminary data.</text>
</comment>
<dbReference type="Gene3D" id="3.40.50.720">
    <property type="entry name" value="NAD(P)-binding Rossmann-like Domain"/>
    <property type="match status" value="1"/>
</dbReference>
<dbReference type="AlphaFoldDB" id="A0A0L0MHH6"/>
<dbReference type="PATRIC" id="fig|242163.4.peg.5387"/>
<keyword evidence="3" id="KW-1185">Reference proteome</keyword>
<organism evidence="2 3">
    <name type="scientific">Candidatus Burkholderia verschuerenii</name>
    <dbReference type="NCBI Taxonomy" id="242163"/>
    <lineage>
        <taxon>Bacteria</taxon>
        <taxon>Pseudomonadati</taxon>
        <taxon>Pseudomonadota</taxon>
        <taxon>Betaproteobacteria</taxon>
        <taxon>Burkholderiales</taxon>
        <taxon>Burkholderiaceae</taxon>
        <taxon>Burkholderia</taxon>
    </lineage>
</organism>
<keyword evidence="2" id="KW-0560">Oxidoreductase</keyword>
<dbReference type="InterPro" id="IPR036291">
    <property type="entry name" value="NAD(P)-bd_dom_sf"/>
</dbReference>
<sequence length="101" mass="9974">MELASMFSLEGRVALVTGGNAGIGLAISSALGRAGARVVLAARREGALRDAAATLAAQGIAADCIVADVGTPEAAMQCGQDALALNGRIDILVNAAGVNLR</sequence>
<dbReference type="EMBL" id="LFJJ01000005">
    <property type="protein sequence ID" value="KND62122.1"/>
    <property type="molecule type" value="Genomic_DNA"/>
</dbReference>
<dbReference type="EC" id="1.1.1.69" evidence="2"/>
<accession>A0A0L0MHH6</accession>
<evidence type="ECO:0000313" key="3">
    <source>
        <dbReference type="Proteomes" id="UP000036959"/>
    </source>
</evidence>
<evidence type="ECO:0000256" key="1">
    <source>
        <dbReference type="ARBA" id="ARBA00006484"/>
    </source>
</evidence>
<evidence type="ECO:0000313" key="2">
    <source>
        <dbReference type="EMBL" id="KND62122.1"/>
    </source>
</evidence>
<proteinExistence type="inferred from homology"/>
<dbReference type="PRINTS" id="PR00081">
    <property type="entry name" value="GDHRDH"/>
</dbReference>
<dbReference type="SUPFAM" id="SSF51735">
    <property type="entry name" value="NAD(P)-binding Rossmann-fold domains"/>
    <property type="match status" value="1"/>
</dbReference>
<protein>
    <submittedName>
        <fullName evidence="2">Gluconate 5-dehydrogenase</fullName>
        <ecNumber evidence="2">1.1.1.69</ecNumber>
    </submittedName>
</protein>